<keyword evidence="11" id="KW-1185">Reference proteome</keyword>
<evidence type="ECO:0000256" key="2">
    <source>
        <dbReference type="ARBA" id="ARBA00022827"/>
    </source>
</evidence>
<dbReference type="GO" id="GO:0016491">
    <property type="term" value="F:oxidoreductase activity"/>
    <property type="evidence" value="ECO:0007669"/>
    <property type="project" value="UniProtKB-KW"/>
</dbReference>
<keyword evidence="1" id="KW-0285">Flavoprotein</keyword>
<dbReference type="Pfam" id="PF23216">
    <property type="entry name" value="WHD_CYT4"/>
    <property type="match status" value="1"/>
</dbReference>
<name>V5FKI9_BYSSN</name>
<evidence type="ECO:0000259" key="9">
    <source>
        <dbReference type="SMART" id="SM00955"/>
    </source>
</evidence>
<feature type="compositionally biased region" description="Polar residues" evidence="6">
    <location>
        <begin position="2427"/>
        <end position="2458"/>
    </location>
</feature>
<dbReference type="InterPro" id="IPR056624">
    <property type="entry name" value="WH_CYT4"/>
</dbReference>
<dbReference type="GO" id="GO:0004540">
    <property type="term" value="F:RNA nuclease activity"/>
    <property type="evidence" value="ECO:0007669"/>
    <property type="project" value="InterPro"/>
</dbReference>
<keyword evidence="7" id="KW-0472">Membrane</keyword>
<dbReference type="Proteomes" id="UP000018001">
    <property type="component" value="Unassembled WGS sequence"/>
</dbReference>
<protein>
    <submittedName>
        <fullName evidence="10">Mitochondrial exoribonuclease Cyt-4, putative</fullName>
    </submittedName>
</protein>
<dbReference type="Pfam" id="PF23214">
    <property type="entry name" value="SH3_CYT4"/>
    <property type="match status" value="1"/>
</dbReference>
<feature type="transmembrane region" description="Helical" evidence="7">
    <location>
        <begin position="12"/>
        <end position="34"/>
    </location>
</feature>
<reference evidence="11" key="1">
    <citation type="journal article" date="2014" name="Genome Announc.">
        <title>Draft genome sequence of the formaldehyde-resistant fungus Byssochlamys spectabilis No. 5 (anamorph Paecilomyces variotii No. 5) (NBRC109023).</title>
        <authorList>
            <person name="Oka T."/>
            <person name="Ekino K."/>
            <person name="Fukuda K."/>
            <person name="Nomura Y."/>
        </authorList>
    </citation>
    <scope>NUCLEOTIDE SEQUENCE [LARGE SCALE GENOMIC DNA]</scope>
    <source>
        <strain evidence="11">No. 5 / NBRC 109023</strain>
    </source>
</reference>
<dbReference type="SMART" id="SM00906">
    <property type="entry name" value="Fungal_trans"/>
    <property type="match status" value="1"/>
</dbReference>
<dbReference type="InterPro" id="IPR051035">
    <property type="entry name" value="Mito_inheritance_9"/>
</dbReference>
<dbReference type="InterPro" id="IPR036188">
    <property type="entry name" value="FAD/NAD-bd_sf"/>
</dbReference>
<evidence type="ECO:0000313" key="11">
    <source>
        <dbReference type="Proteomes" id="UP000018001"/>
    </source>
</evidence>
<dbReference type="SUPFAM" id="SSF56112">
    <property type="entry name" value="Protein kinase-like (PK-like)"/>
    <property type="match status" value="1"/>
</dbReference>
<dbReference type="eggNOG" id="KOG2102">
    <property type="taxonomic scope" value="Eukaryota"/>
</dbReference>
<comment type="caution">
    <text evidence="10">The sequence shown here is derived from an EMBL/GenBank/DDBJ whole genome shotgun (WGS) entry which is preliminary data.</text>
</comment>
<feature type="region of interest" description="Disordered" evidence="6">
    <location>
        <begin position="2421"/>
        <end position="2468"/>
    </location>
</feature>
<dbReference type="OrthoDB" id="2285229at2759"/>
<dbReference type="HOGENOM" id="CLU_228202_0_0_1"/>
<dbReference type="InterPro" id="IPR007219">
    <property type="entry name" value="XnlR_reg_dom"/>
</dbReference>
<dbReference type="InterPro" id="IPR012340">
    <property type="entry name" value="NA-bd_OB-fold"/>
</dbReference>
<dbReference type="eggNOG" id="KOG2614">
    <property type="taxonomic scope" value="Eukaryota"/>
</dbReference>
<keyword evidence="7" id="KW-0812">Transmembrane</keyword>
<dbReference type="InParanoid" id="V5FKI9"/>
<evidence type="ECO:0000313" key="10">
    <source>
        <dbReference type="EMBL" id="GAD98409.1"/>
    </source>
</evidence>
<dbReference type="SUPFAM" id="SSF50249">
    <property type="entry name" value="Nucleic acid-binding proteins"/>
    <property type="match status" value="1"/>
</dbReference>
<proteinExistence type="predicted"/>
<keyword evidence="3" id="KW-0560">Oxidoreductase</keyword>
<keyword evidence="4" id="KW-0539">Nucleus</keyword>
<dbReference type="InterPro" id="IPR001900">
    <property type="entry name" value="RNase_II/R"/>
</dbReference>
<evidence type="ECO:0000256" key="3">
    <source>
        <dbReference type="ARBA" id="ARBA00023002"/>
    </source>
</evidence>
<dbReference type="Pfam" id="PF00773">
    <property type="entry name" value="RNB"/>
    <property type="match status" value="2"/>
</dbReference>
<dbReference type="InterPro" id="IPR011009">
    <property type="entry name" value="Kinase-like_dom_sf"/>
</dbReference>
<evidence type="ECO:0000256" key="1">
    <source>
        <dbReference type="ARBA" id="ARBA00022630"/>
    </source>
</evidence>
<dbReference type="Gene3D" id="3.90.1200.10">
    <property type="match status" value="1"/>
</dbReference>
<dbReference type="InterPro" id="IPR002575">
    <property type="entry name" value="Aminoglycoside_PTrfase"/>
</dbReference>
<dbReference type="InterPro" id="IPR002938">
    <property type="entry name" value="FAD-bd"/>
</dbReference>
<sequence>MSNPETSPQKPLIASKNVIIVGCGIAGLAFPLALRKQWPEEHINEFPNITIYERDCLETHPGREGYSISIRGDDMGSGIETLHKLGLLERMLRVSITGTSTGKSKGTFTLWDLEWKSLLSIAGPPVVDDLPATSMRIRRDALRQVMIDALEALLPEGSVHWETICTKVEPLPSKVKVTVRNNNTLDSSDFENECDILIVADGAGSKIRAQLRPEDKLTFRGIVCLAGVARFPEGEVPTPVDKNWGGVLGAGPLGLFVSPVDARSALWNLSYRADQPRERLYAPLSDSQANELLHEALDRAKPFKEPTQTLIKATDPATMAVYNAMDKQPFSHDANSRVIFIGDSNHAMSPFAGNGANMALMDAWDLALQLSKSVPTSSNSPLDLGSALKAYDEMSIPRSSKAINMSHWSISMLHSAGIKLWAYKLFLAILRLAHRDVRLQLYHHGFMANCACKWDSINGDPKSTTSQHSNDEDSPELFNYTSGRWIYNGFLRRSERKRVFNVSEFERLAAASINQKLEDVVRFQKLAEGGFNRTFLITMRDGFQFVGWVPYQITEPKHLIISSEVTTMDFLRLHGIPVPRVYSYPNTPANPSGTEYIFMEFVRGTSLCDIWFDLSESARSTVISKLVELESRLFSIKFPAGGSLYYSKDLHEFPHRVEIPDVTSTLKSRFCLAPDTTLALWDTITALTAGAKKEIAYLQTYGQPLYPFQRLYSEIHDYRKQSHLEHLDSLEDYLKVAQFLTPRGSEALTQPTIRHPDLQPSNIFLSDDLEITCLIDWQHCAVLPLFLQCGIPDSIQNYGNSVSENLETPKLPSNFEQMSEEEQCQEAELLRRRQMHYFYTGLVMQRYVCARCALKQKRYTASVAALSSSFQATFRRNGRSFHNGKKPAAVQENSPASQLSVDEILLKTEFEEKGDIREYLRKWREKQPTSLDPIREPNLSGRSMPWIGNMLSDSREAHDNDNDMLSITDEATTEYSGDSAEGGDMQMYLEPGDLVGLAAPSGTILTAIYVRSVQKQQQFYTERGKWRVAFTKDLDYVIKGFAPRELVAPLLPYFPDSLATLSSEMQSAIEGGVPRPVAAPLVKMMADFDEDIRAVYRNNTDRLDNIHDYVAAEEESLEFSLRELAAKALGINEADVNEATLFAVHKAIKRHPFIIDYDRNSPFTDYYLIRPKRMAKNIEMVGQWVREHQEHQLGVAMHKDAGNIKDHPLHKFLQKAQRLIRLSRKVRSPTTMSSVGPTAQRFSPDETDNGMVYREISTESFSESDRIIIEYLQLYAIPPRRMISGIMRSAGSYIMRATGMYSTLGLSAASMPLFLQELGVFSPWENLHVLDQSLSLPGHGLSRRSEQLVDDIKEACEEIKANGLKDSMEDMRTDFGELPVYCVDDAAAEEIDDGVSLERVAGSDDTFWIRIHVANPSAFIPADHIITKYASSRYQSLYVPERTYPLLPKSVTQAHFSLAPGRPTLTFSAKMNNKGEILDTNVTNGYVRNVINITHDDLRKLFNDDVQNSWENLTVGGEFPKHSRQGLRRAMSGEDKTTFHTLRQLMLAFREQRLKRGAIDWPAPVETAVSVFAGNRPMPPHKLNVEEGRYFLGDPVIQMQYRKFDPYEVADLTKRNLISTLMNLGCWIAGRWLADRNIPAVFDGTWYHPEYPKLTRENIFEYGGTKWLDLGAPKGVSSSSVLPHVPLGLDAYVKTTSPLRRYVDLLAHYQIEAALRYENVHGTPLNFQEHASLVPFQKLEVDGYIERASWQRIRLKQCVMSSEQFWACLFLFRAFYFNECVLPDTHRCLLHNSYSNTALAGSSVGEGYADANNRAIDQARQLRLLKKENAELRELLEKNSPRDTHLQLAESAKNVKRLHASIWRQMKAEEASPSLVYGTPSGLELDSLQSQPNYCRPTSLAHPRLKNLDILSYQEAPADPFPCLWEPSSGPKPLVQMLPPRQKVFDLLILFDSQARCFQYVPNKLATPEINAFLENLHLSAERNPQMLALILAAIAHALQFKAFRKDIPRSPVREREKELMQADIYVAASMHALRLSSFMNRPTLPTVHTLLLIGAYLINTGRFLDAYTLYGQTIRVAQGMGLHQDPQYLDSGADEGECSLRRNTWWLMLFVDQYYSSTLGRPLGISGIGDCLPASHLMFSELADSQKAGRLETYINQYTVLSRQILSCDNLTNGRIDAFSDRLLQLLDTLPSLVRFNSSWLMEGCDNIPEWPLNFHATMFHSNTHNYLILLNRQRQVGTVEKKPRKTDTSRPEPGYATVVSSCHEVLHAFFYLHKALPCSLAHWTICQHAFNAAMLVGLNILEHRSHAGPGDLRAVASTYSIFNELLETGVSRPAKLAISRLGELLTKINHKQRITDQKLMSAHGMMLVEDPEIRGMLGNGYTPFSWSEAPIPSNAEQHVSQRGQPEHTNRISALEHATVADSPGPSEQSWHGNHTPAVNSPELNSERTSTTNSPNYALTPETPTYLGPEDTRSATCAAPMQTFVMCPPLPTQIPTQLSLSPAPVHEQHYLYASPSVYNHGYSDWGSTYPAISTDMSSYYAYMSTS</sequence>
<feature type="domain" description="Xylanolytic transcriptional activator regulatory" evidence="8">
    <location>
        <begin position="2067"/>
        <end position="2146"/>
    </location>
</feature>
<dbReference type="GO" id="GO:0008270">
    <property type="term" value="F:zinc ion binding"/>
    <property type="evidence" value="ECO:0007669"/>
    <property type="project" value="InterPro"/>
</dbReference>
<gene>
    <name evidence="10" type="ORF">PVAR5_7101</name>
</gene>
<dbReference type="PANTHER" id="PTHR36091:SF2">
    <property type="entry name" value="AMINOGLYCOSIDE PHOSPHOTRANSFERASE DOMAIN-CONTAINING PROTEIN"/>
    <property type="match status" value="1"/>
</dbReference>
<dbReference type="Pfam" id="PF01636">
    <property type="entry name" value="APH"/>
    <property type="match status" value="1"/>
</dbReference>
<dbReference type="SMART" id="SM00955">
    <property type="entry name" value="RNB"/>
    <property type="match status" value="1"/>
</dbReference>
<dbReference type="GO" id="GO:0003723">
    <property type="term" value="F:RNA binding"/>
    <property type="evidence" value="ECO:0007669"/>
    <property type="project" value="InterPro"/>
</dbReference>
<keyword evidence="2" id="KW-0274">FAD</keyword>
<evidence type="ECO:0000259" key="8">
    <source>
        <dbReference type="SMART" id="SM00906"/>
    </source>
</evidence>
<evidence type="ECO:0000256" key="6">
    <source>
        <dbReference type="SAM" id="MobiDB-lite"/>
    </source>
</evidence>
<evidence type="ECO:0000256" key="4">
    <source>
        <dbReference type="ARBA" id="ARBA00023242"/>
    </source>
</evidence>
<evidence type="ECO:0000256" key="7">
    <source>
        <dbReference type="SAM" id="Phobius"/>
    </source>
</evidence>
<evidence type="ECO:0000256" key="5">
    <source>
        <dbReference type="SAM" id="Coils"/>
    </source>
</evidence>
<dbReference type="CDD" id="cd12148">
    <property type="entry name" value="fungal_TF_MHR"/>
    <property type="match status" value="1"/>
</dbReference>
<dbReference type="EMBL" id="BAUL01000244">
    <property type="protein sequence ID" value="GAD98409.1"/>
    <property type="molecule type" value="Genomic_DNA"/>
</dbReference>
<feature type="coiled-coil region" evidence="5">
    <location>
        <begin position="1808"/>
        <end position="1838"/>
    </location>
</feature>
<organism evidence="10 11">
    <name type="scientific">Byssochlamys spectabilis (strain No. 5 / NBRC 109023)</name>
    <name type="common">Paecilomyces variotii</name>
    <dbReference type="NCBI Taxonomy" id="1356009"/>
    <lineage>
        <taxon>Eukaryota</taxon>
        <taxon>Fungi</taxon>
        <taxon>Dikarya</taxon>
        <taxon>Ascomycota</taxon>
        <taxon>Pezizomycotina</taxon>
        <taxon>Eurotiomycetes</taxon>
        <taxon>Eurotiomycetidae</taxon>
        <taxon>Eurotiales</taxon>
        <taxon>Thermoascaceae</taxon>
        <taxon>Paecilomyces</taxon>
    </lineage>
</organism>
<dbReference type="Pfam" id="PF01494">
    <property type="entry name" value="FAD_binding_3"/>
    <property type="match status" value="1"/>
</dbReference>
<dbReference type="SUPFAM" id="SSF51905">
    <property type="entry name" value="FAD/NAD(P)-binding domain"/>
    <property type="match status" value="1"/>
</dbReference>
<keyword evidence="5" id="KW-0175">Coiled coil</keyword>
<dbReference type="Gene3D" id="3.50.50.60">
    <property type="entry name" value="FAD/NAD(P)-binding domain"/>
    <property type="match status" value="1"/>
</dbReference>
<dbReference type="GO" id="GO:0006351">
    <property type="term" value="P:DNA-templated transcription"/>
    <property type="evidence" value="ECO:0007669"/>
    <property type="project" value="InterPro"/>
</dbReference>
<dbReference type="Pfam" id="PF04082">
    <property type="entry name" value="Fungal_trans"/>
    <property type="match status" value="1"/>
</dbReference>
<dbReference type="InterPro" id="IPR056625">
    <property type="entry name" value="SH3_CYT4"/>
</dbReference>
<dbReference type="GO" id="GO:0003677">
    <property type="term" value="F:DNA binding"/>
    <property type="evidence" value="ECO:0007669"/>
    <property type="project" value="InterPro"/>
</dbReference>
<dbReference type="GO" id="GO:0005739">
    <property type="term" value="C:mitochondrion"/>
    <property type="evidence" value="ECO:0007669"/>
    <property type="project" value="TreeGrafter"/>
</dbReference>
<dbReference type="GO" id="GO:0071949">
    <property type="term" value="F:FAD binding"/>
    <property type="evidence" value="ECO:0007669"/>
    <property type="project" value="InterPro"/>
</dbReference>
<dbReference type="PANTHER" id="PTHR36091">
    <property type="entry name" value="ALTERED INHERITANCE OF MITOCHONDRIA PROTEIN 9, MITOCHONDRIAL"/>
    <property type="match status" value="1"/>
</dbReference>
<feature type="domain" description="RNB" evidence="9">
    <location>
        <begin position="1372"/>
        <end position="1717"/>
    </location>
</feature>
<dbReference type="PRINTS" id="PR00420">
    <property type="entry name" value="RNGMNOXGNASE"/>
</dbReference>
<accession>V5FKI9</accession>
<keyword evidence="7" id="KW-1133">Transmembrane helix</keyword>